<organism evidence="1 2">
    <name type="scientific">Candidatus Scalindua brodae</name>
    <dbReference type="NCBI Taxonomy" id="237368"/>
    <lineage>
        <taxon>Bacteria</taxon>
        <taxon>Pseudomonadati</taxon>
        <taxon>Planctomycetota</taxon>
        <taxon>Candidatus Brocadiia</taxon>
        <taxon>Candidatus Brocadiales</taxon>
        <taxon>Candidatus Scalinduaceae</taxon>
        <taxon>Candidatus Scalindua</taxon>
    </lineage>
</organism>
<reference evidence="1 2" key="1">
    <citation type="submission" date="2014-10" db="EMBL/GenBank/DDBJ databases">
        <title>Draft genome of anammox bacterium scalindua brodae, obtained using differential coverage binning of sequence data from two enrichment reactors.</title>
        <authorList>
            <person name="Speth D.R."/>
            <person name="Russ L."/>
            <person name="Kartal B."/>
            <person name="Op den Camp H.J."/>
            <person name="Dutilh B.E."/>
            <person name="Jetten M.S."/>
        </authorList>
    </citation>
    <scope>NUCLEOTIDE SEQUENCE [LARGE SCALE GENOMIC DNA]</scope>
    <source>
        <strain evidence="1">RU1</strain>
    </source>
</reference>
<gene>
    <name evidence="1" type="ORF">SCABRO_01568</name>
</gene>
<proteinExistence type="predicted"/>
<name>A0A0B0ENK9_9BACT</name>
<protein>
    <submittedName>
        <fullName evidence="1">Uncharacterized protein</fullName>
    </submittedName>
</protein>
<dbReference type="eggNOG" id="ENOG5033GSK">
    <property type="taxonomic scope" value="Bacteria"/>
</dbReference>
<dbReference type="AlphaFoldDB" id="A0A0B0ENK9"/>
<dbReference type="EMBL" id="JRYO01000103">
    <property type="protein sequence ID" value="KHE92678.1"/>
    <property type="molecule type" value="Genomic_DNA"/>
</dbReference>
<dbReference type="PATRIC" id="fig|237368.3.peg.1712"/>
<evidence type="ECO:0000313" key="2">
    <source>
        <dbReference type="Proteomes" id="UP000030652"/>
    </source>
</evidence>
<sequence>MKSFIELCLEGLADLTEIDEFIEEWHSSKEDIPIYEYLGMKRNEYAIWVERPEALRFILFSRQYGVSIKDTIDQMTELPLAARAADTKELDAVIKWLKRTGRI</sequence>
<evidence type="ECO:0000313" key="1">
    <source>
        <dbReference type="EMBL" id="KHE92678.1"/>
    </source>
</evidence>
<accession>A0A0B0ENK9</accession>
<dbReference type="Proteomes" id="UP000030652">
    <property type="component" value="Unassembled WGS sequence"/>
</dbReference>
<comment type="caution">
    <text evidence="1">The sequence shown here is derived from an EMBL/GenBank/DDBJ whole genome shotgun (WGS) entry which is preliminary data.</text>
</comment>